<evidence type="ECO:0000313" key="10">
    <source>
        <dbReference type="EMBL" id="OEH91888.1"/>
    </source>
</evidence>
<accession>A0A1E5LCS8</accession>
<sequence>MSGDKITRTIVEIHGQQYTIVGDEDSSRVRMVASFVDSKMKEIHEMNSFLDTNKLAVLTAVNIVHDYLKLQNDYEQLVRKIEQEKGNSEHV</sequence>
<evidence type="ECO:0000256" key="7">
    <source>
        <dbReference type="ARBA" id="ARBA00024910"/>
    </source>
</evidence>
<organism evidence="10 11">
    <name type="scientific">Bacillus solimangrovi</name>
    <dbReference type="NCBI Taxonomy" id="1305675"/>
    <lineage>
        <taxon>Bacteria</taxon>
        <taxon>Bacillati</taxon>
        <taxon>Bacillota</taxon>
        <taxon>Bacilli</taxon>
        <taxon>Bacillales</taxon>
        <taxon>Bacillaceae</taxon>
        <taxon>Bacillus</taxon>
    </lineage>
</organism>
<protein>
    <recommendedName>
        <fullName evidence="2">Cell division protein ZapA</fullName>
    </recommendedName>
    <alternativeName>
        <fullName evidence="9">Z ring-associated protein ZapA</fullName>
    </alternativeName>
</protein>
<dbReference type="Gene3D" id="6.10.250.790">
    <property type="match status" value="1"/>
</dbReference>
<dbReference type="InterPro" id="IPR053712">
    <property type="entry name" value="Bac_CellDiv_Activator"/>
</dbReference>
<dbReference type="NCBIfam" id="NF010724">
    <property type="entry name" value="PRK14126.1"/>
    <property type="match status" value="1"/>
</dbReference>
<dbReference type="GO" id="GO:0000921">
    <property type="term" value="P:septin ring assembly"/>
    <property type="evidence" value="ECO:0007669"/>
    <property type="project" value="TreeGrafter"/>
</dbReference>
<dbReference type="GO" id="GO:0005829">
    <property type="term" value="C:cytosol"/>
    <property type="evidence" value="ECO:0007669"/>
    <property type="project" value="TreeGrafter"/>
</dbReference>
<keyword evidence="5" id="KW-0717">Septation</keyword>
<evidence type="ECO:0000256" key="5">
    <source>
        <dbReference type="ARBA" id="ARBA00023210"/>
    </source>
</evidence>
<proteinExistence type="predicted"/>
<dbReference type="Proteomes" id="UP000095209">
    <property type="component" value="Unassembled WGS sequence"/>
</dbReference>
<dbReference type="EMBL" id="MJEH01000044">
    <property type="protein sequence ID" value="OEH91888.1"/>
    <property type="molecule type" value="Genomic_DNA"/>
</dbReference>
<comment type="function">
    <text evidence="7">Activator of cell division through the inhibition of FtsZ GTPase activity, therefore promoting FtsZ assembly into bundles of protofilaments necessary for the formation of the division Z ring. It is recruited early at mid-cell but it is not essential for cell division.</text>
</comment>
<dbReference type="OrthoDB" id="9808604at2"/>
<evidence type="ECO:0000313" key="11">
    <source>
        <dbReference type="Proteomes" id="UP000095209"/>
    </source>
</evidence>
<dbReference type="STRING" id="1305675.BFG57_03900"/>
<dbReference type="GO" id="GO:0030428">
    <property type="term" value="C:cell septum"/>
    <property type="evidence" value="ECO:0007669"/>
    <property type="project" value="TreeGrafter"/>
</dbReference>
<evidence type="ECO:0000256" key="4">
    <source>
        <dbReference type="ARBA" id="ARBA00022618"/>
    </source>
</evidence>
<dbReference type="AlphaFoldDB" id="A0A1E5LCS8"/>
<comment type="subunit">
    <text evidence="8">Homodimer. Interacts with FtsZ.</text>
</comment>
<keyword evidence="4 10" id="KW-0132">Cell division</keyword>
<keyword evidence="3" id="KW-0963">Cytoplasm</keyword>
<evidence type="ECO:0000256" key="8">
    <source>
        <dbReference type="ARBA" id="ARBA00026068"/>
    </source>
</evidence>
<evidence type="ECO:0000256" key="9">
    <source>
        <dbReference type="ARBA" id="ARBA00033158"/>
    </source>
</evidence>
<dbReference type="InterPro" id="IPR036192">
    <property type="entry name" value="Cell_div_ZapA-like_sf"/>
</dbReference>
<dbReference type="PANTHER" id="PTHR34981">
    <property type="entry name" value="CELL DIVISION PROTEIN ZAPA"/>
    <property type="match status" value="1"/>
</dbReference>
<reference evidence="10 11" key="1">
    <citation type="submission" date="2016-08" db="EMBL/GenBank/DDBJ databases">
        <title>Genome of Bacillus solimangrovi GH2-4.</title>
        <authorList>
            <person name="Lim S."/>
            <person name="Kim B.-C."/>
        </authorList>
    </citation>
    <scope>NUCLEOTIDE SEQUENCE [LARGE SCALE GENOMIC DNA]</scope>
    <source>
        <strain evidence="10 11">GH2-4</strain>
    </source>
</reference>
<keyword evidence="6" id="KW-0131">Cell cycle</keyword>
<evidence type="ECO:0000256" key="2">
    <source>
        <dbReference type="ARBA" id="ARBA00015195"/>
    </source>
</evidence>
<dbReference type="RefSeq" id="WP_069718174.1">
    <property type="nucleotide sequence ID" value="NZ_MJEH01000044.1"/>
</dbReference>
<evidence type="ECO:0000256" key="3">
    <source>
        <dbReference type="ARBA" id="ARBA00022490"/>
    </source>
</evidence>
<dbReference type="GO" id="GO:0032153">
    <property type="term" value="C:cell division site"/>
    <property type="evidence" value="ECO:0007669"/>
    <property type="project" value="TreeGrafter"/>
</dbReference>
<keyword evidence="11" id="KW-1185">Reference proteome</keyword>
<dbReference type="Pfam" id="PF05164">
    <property type="entry name" value="ZapA"/>
    <property type="match status" value="1"/>
</dbReference>
<dbReference type="GO" id="GO:0043093">
    <property type="term" value="P:FtsZ-dependent cytokinesis"/>
    <property type="evidence" value="ECO:0007669"/>
    <property type="project" value="TreeGrafter"/>
</dbReference>
<evidence type="ECO:0000256" key="6">
    <source>
        <dbReference type="ARBA" id="ARBA00023306"/>
    </source>
</evidence>
<dbReference type="InterPro" id="IPR007838">
    <property type="entry name" value="Cell_div_ZapA-like"/>
</dbReference>
<name>A0A1E5LCS8_9BACI</name>
<comment type="subcellular location">
    <subcellularLocation>
        <location evidence="1">Cytoplasm</location>
    </subcellularLocation>
</comment>
<evidence type="ECO:0000256" key="1">
    <source>
        <dbReference type="ARBA" id="ARBA00004496"/>
    </source>
</evidence>
<dbReference type="SUPFAM" id="SSF102829">
    <property type="entry name" value="Cell division protein ZapA-like"/>
    <property type="match status" value="1"/>
</dbReference>
<dbReference type="GO" id="GO:0000917">
    <property type="term" value="P:division septum assembly"/>
    <property type="evidence" value="ECO:0007669"/>
    <property type="project" value="UniProtKB-KW"/>
</dbReference>
<dbReference type="PANTHER" id="PTHR34981:SF1">
    <property type="entry name" value="CELL DIVISION PROTEIN ZAPA"/>
    <property type="match status" value="1"/>
</dbReference>
<comment type="caution">
    <text evidence="10">The sequence shown here is derived from an EMBL/GenBank/DDBJ whole genome shotgun (WGS) entry which is preliminary data.</text>
</comment>
<gene>
    <name evidence="10" type="ORF">BFG57_03900</name>
</gene>